<dbReference type="SUPFAM" id="SSF56563">
    <property type="entry name" value="Major capsid protein gp5"/>
    <property type="match status" value="1"/>
</dbReference>
<feature type="domain" description="Phage capsid-like C-terminal" evidence="4">
    <location>
        <begin position="140"/>
        <end position="401"/>
    </location>
</feature>
<comment type="subcellular location">
    <subcellularLocation>
        <location evidence="1">Virion</location>
    </subcellularLocation>
</comment>
<evidence type="ECO:0000313" key="5">
    <source>
        <dbReference type="EMBL" id="DAD72103.1"/>
    </source>
</evidence>
<sequence>MSKNQNKQAIFGGFRNQVGLQFFAGKNRMTEIEERLAAIRTEMDADGADLDALSAETDSLLEERKTLLGQAEQRRNLLNKIANGAGGEVRTFQPQPTPPEQREYDRSSEEYRSAWLKTLANNELTETEQRAWSTATASAGPLVPTQTANTIIEKVHQYAPLLDKVTLLRVPGNVTFAVESEQADAEYHTQNAAITATDTGLTKINLSAYEITKLVQISKSVQQMALDVFENWLTDMLAKKIAKLISNTIIKGTGTDQGTGIEKANTWGATNSVTVGKTAALTNQNVLDLIALLPGGYDAGAQFLMSKKTLFTDFMPLQDKSKNDLVRIEGGNYYIYGYPVLIDERIGDHEAYLADLSTVIGNMPEDVTITSTFDVKTNAFLFLGCAMFDCKPSQADAVRKLVKASA</sequence>
<protein>
    <submittedName>
        <fullName evidence="5">Major capsid protein</fullName>
    </submittedName>
</protein>
<dbReference type="EMBL" id="BK015894">
    <property type="protein sequence ID" value="DAD72103.1"/>
    <property type="molecule type" value="Genomic_DNA"/>
</dbReference>
<dbReference type="Pfam" id="PF05065">
    <property type="entry name" value="Phage_capsid"/>
    <property type="match status" value="1"/>
</dbReference>
<feature type="region of interest" description="Disordered" evidence="3">
    <location>
        <begin position="87"/>
        <end position="107"/>
    </location>
</feature>
<keyword evidence="2" id="KW-0946">Virion</keyword>
<accession>A0A8S5LQH5</accession>
<evidence type="ECO:0000259" key="4">
    <source>
        <dbReference type="Pfam" id="PF05065"/>
    </source>
</evidence>
<dbReference type="GO" id="GO:0044423">
    <property type="term" value="C:virion component"/>
    <property type="evidence" value="ECO:0007669"/>
    <property type="project" value="UniProtKB-KW"/>
</dbReference>
<dbReference type="NCBIfam" id="TIGR01554">
    <property type="entry name" value="major_cap_HK97"/>
    <property type="match status" value="1"/>
</dbReference>
<evidence type="ECO:0000256" key="2">
    <source>
        <dbReference type="ARBA" id="ARBA00022844"/>
    </source>
</evidence>
<organism evidence="5">
    <name type="scientific">Myoviridae sp. ctOyc4</name>
    <dbReference type="NCBI Taxonomy" id="2827606"/>
    <lineage>
        <taxon>Viruses</taxon>
        <taxon>Duplodnaviria</taxon>
        <taxon>Heunggongvirae</taxon>
        <taxon>Uroviricota</taxon>
        <taxon>Caudoviricetes</taxon>
    </lineage>
</organism>
<name>A0A8S5LQH5_9CAUD</name>
<reference evidence="5" key="1">
    <citation type="journal article" date="2021" name="Proc. Natl. Acad. Sci. U.S.A.">
        <title>A Catalog of Tens of Thousands of Viruses from Human Metagenomes Reveals Hidden Associations with Chronic Diseases.</title>
        <authorList>
            <person name="Tisza M.J."/>
            <person name="Buck C.B."/>
        </authorList>
    </citation>
    <scope>NUCLEOTIDE SEQUENCE</scope>
    <source>
        <strain evidence="5">CtOyc4</strain>
    </source>
</reference>
<dbReference type="InterPro" id="IPR054612">
    <property type="entry name" value="Phage_capsid-like_C"/>
</dbReference>
<evidence type="ECO:0000256" key="1">
    <source>
        <dbReference type="ARBA" id="ARBA00004328"/>
    </source>
</evidence>
<evidence type="ECO:0000256" key="3">
    <source>
        <dbReference type="SAM" id="MobiDB-lite"/>
    </source>
</evidence>
<dbReference type="InterPro" id="IPR024455">
    <property type="entry name" value="Phage_capsid"/>
</dbReference>
<proteinExistence type="predicted"/>